<dbReference type="PANTHER" id="PTHR30204">
    <property type="entry name" value="REDOX-CYCLING DRUG-SENSING TRANSCRIPTIONAL ACTIVATOR SOXR"/>
    <property type="match status" value="1"/>
</dbReference>
<dbReference type="Proteomes" id="UP001165561">
    <property type="component" value="Unassembled WGS sequence"/>
</dbReference>
<evidence type="ECO:0000256" key="1">
    <source>
        <dbReference type="ARBA" id="ARBA00023125"/>
    </source>
</evidence>
<name>A0ABT5TYF0_9MICO</name>
<accession>A0ABT5TYF0</accession>
<proteinExistence type="predicted"/>
<dbReference type="PANTHER" id="PTHR30204:SF97">
    <property type="entry name" value="MERR FAMILY REGULATORY PROTEIN"/>
    <property type="match status" value="1"/>
</dbReference>
<dbReference type="EMBL" id="JARACI010001043">
    <property type="protein sequence ID" value="MDD9207098.1"/>
    <property type="molecule type" value="Genomic_DNA"/>
</dbReference>
<feature type="compositionally biased region" description="Basic and acidic residues" evidence="2">
    <location>
        <begin position="73"/>
        <end position="93"/>
    </location>
</feature>
<organism evidence="4 5">
    <name type="scientific">Georgenia halotolerans</name>
    <dbReference type="NCBI Taxonomy" id="3028317"/>
    <lineage>
        <taxon>Bacteria</taxon>
        <taxon>Bacillati</taxon>
        <taxon>Actinomycetota</taxon>
        <taxon>Actinomycetes</taxon>
        <taxon>Micrococcales</taxon>
        <taxon>Bogoriellaceae</taxon>
        <taxon>Georgenia</taxon>
    </lineage>
</organism>
<gene>
    <name evidence="4" type="ORF">PU560_11580</name>
</gene>
<evidence type="ECO:0000259" key="3">
    <source>
        <dbReference type="PROSITE" id="PS50937"/>
    </source>
</evidence>
<evidence type="ECO:0000313" key="4">
    <source>
        <dbReference type="EMBL" id="MDD9207098.1"/>
    </source>
</evidence>
<feature type="region of interest" description="Disordered" evidence="2">
    <location>
        <begin position="63"/>
        <end position="93"/>
    </location>
</feature>
<feature type="non-terminal residue" evidence="4">
    <location>
        <position position="1"/>
    </location>
</feature>
<dbReference type="Gene3D" id="1.10.1660.10">
    <property type="match status" value="1"/>
</dbReference>
<dbReference type="SMART" id="SM00422">
    <property type="entry name" value="HTH_MERR"/>
    <property type="match status" value="1"/>
</dbReference>
<keyword evidence="5" id="KW-1185">Reference proteome</keyword>
<dbReference type="SUPFAM" id="SSF46955">
    <property type="entry name" value="Putative DNA-binding domain"/>
    <property type="match status" value="1"/>
</dbReference>
<dbReference type="InterPro" id="IPR009061">
    <property type="entry name" value="DNA-bd_dom_put_sf"/>
</dbReference>
<comment type="caution">
    <text evidence="4">The sequence shown here is derived from an EMBL/GenBank/DDBJ whole genome shotgun (WGS) entry which is preliminary data.</text>
</comment>
<dbReference type="PROSITE" id="PS50937">
    <property type="entry name" value="HTH_MERR_2"/>
    <property type="match status" value="1"/>
</dbReference>
<feature type="domain" description="HTH merR-type" evidence="3">
    <location>
        <begin position="5"/>
        <end position="74"/>
    </location>
</feature>
<dbReference type="InterPro" id="IPR047057">
    <property type="entry name" value="MerR_fam"/>
</dbReference>
<dbReference type="Pfam" id="PF13411">
    <property type="entry name" value="MerR_1"/>
    <property type="match status" value="1"/>
</dbReference>
<reference evidence="4" key="1">
    <citation type="submission" date="2023-02" db="EMBL/GenBank/DDBJ databases">
        <title>Georgenia sp.10Sc9-8, isolated from a soil sample collected from the Taklamakan desert.</title>
        <authorList>
            <person name="Liu S."/>
        </authorList>
    </citation>
    <scope>NUCLEOTIDE SEQUENCE</scope>
    <source>
        <strain evidence="4">10Sc9-8</strain>
    </source>
</reference>
<keyword evidence="1" id="KW-0238">DNA-binding</keyword>
<dbReference type="InterPro" id="IPR000551">
    <property type="entry name" value="MerR-type_HTH_dom"/>
</dbReference>
<evidence type="ECO:0000256" key="2">
    <source>
        <dbReference type="SAM" id="MobiDB-lite"/>
    </source>
</evidence>
<evidence type="ECO:0000313" key="5">
    <source>
        <dbReference type="Proteomes" id="UP001165561"/>
    </source>
</evidence>
<sequence>PHAAPLTVAAVASRLGVAASTLRTWDRRYGLGPSSHEAGSHRRYTPADVARLERMRELTLQGVAPADAADLATRGEEDPVPSGEERPPARPEEGMLVDPLSLAAAAVEPDPVRTARMVDQVVRQDGIVDAWLSLVQPALGMIAQRGRTDRPGSDPEVVLADAVLAAVRAVASAADRNHRYPSDPRSRAGTGGSVLLLAGGEGRMRAHVIGAGLVERGIGARVLRTGTDVLEETRQVVAERGTRVLAVIGQPAGAEDVVRGVSEDGGVQVFLLGSDAVDVWLPGVQRVRTIRAAVDEIAEALAD</sequence>
<protein>
    <submittedName>
        <fullName evidence="4">MerR family transcriptional regulator</fullName>
    </submittedName>
</protein>